<protein>
    <submittedName>
        <fullName evidence="1">Uncharacterized protein</fullName>
    </submittedName>
</protein>
<dbReference type="Proteomes" id="UP000821845">
    <property type="component" value="Chromosome 11"/>
</dbReference>
<keyword evidence="2" id="KW-1185">Reference proteome</keyword>
<name>A0ACB7T5U9_HYAAI</name>
<organism evidence="1 2">
    <name type="scientific">Hyalomma asiaticum</name>
    <name type="common">Tick</name>
    <dbReference type="NCBI Taxonomy" id="266040"/>
    <lineage>
        <taxon>Eukaryota</taxon>
        <taxon>Metazoa</taxon>
        <taxon>Ecdysozoa</taxon>
        <taxon>Arthropoda</taxon>
        <taxon>Chelicerata</taxon>
        <taxon>Arachnida</taxon>
        <taxon>Acari</taxon>
        <taxon>Parasitiformes</taxon>
        <taxon>Ixodida</taxon>
        <taxon>Ixodoidea</taxon>
        <taxon>Ixodidae</taxon>
        <taxon>Hyalomminae</taxon>
        <taxon>Hyalomma</taxon>
    </lineage>
</organism>
<comment type="caution">
    <text evidence="1">The sequence shown here is derived from an EMBL/GenBank/DDBJ whole genome shotgun (WGS) entry which is preliminary data.</text>
</comment>
<sequence length="561" mass="61540">MARSAPDRLTPQFQHPMRSQVQDRRGSSPTGISPTTGGPSPDSISPSPPPVRVHELAALPHRRGRSPGGEGRGDRYPHGGTEGTQLQDERFCIILWVVGSSLAFPLVLSGWLFLVPFMVHANWTPWPPSSVPPQSARSTALSTLSPTTAASPTSATPWQYIPSACIVPVTLPTRPARLNVSAPYSFGPANATSRPIFCLFNNTHVNAWNNITSSPWDYVFATMPFALCPYVVYWSVGIEDGNITSRQPDYDEQYGLYRLRAIADSLNFNTVKILLALGGYPEDAPHFSRLGWDQAIADRLLENIVSTLERFGLNGITVHWVKARAGCEGPDDVTDSIITVILELTKASQLVAQEAADVVDHFFLATHSKRGTGGKDTQFCEARTRSLHQAYRSFVDALPAQKLRRSQLCLTDSLMPWTVKGIFTKPKRFSFPNNVIVGTSIQTECKWPSACTFTENTSCIIHLGQKVSTSRYPDLLFVVDGIGELSKRVNFNYINATQLASAPGDPMHACVLLLDLDADNYVDQCGGKYPRYALMRNYYYGTLGKTPSGGGDFNGTIVGCY</sequence>
<proteinExistence type="predicted"/>
<reference evidence="1" key="1">
    <citation type="submission" date="2020-05" db="EMBL/GenBank/DDBJ databases">
        <title>Large-scale comparative analyses of tick genomes elucidate their genetic diversity and vector capacities.</title>
        <authorList>
            <person name="Jia N."/>
            <person name="Wang J."/>
            <person name="Shi W."/>
            <person name="Du L."/>
            <person name="Sun Y."/>
            <person name="Zhan W."/>
            <person name="Jiang J."/>
            <person name="Wang Q."/>
            <person name="Zhang B."/>
            <person name="Ji P."/>
            <person name="Sakyi L.B."/>
            <person name="Cui X."/>
            <person name="Yuan T."/>
            <person name="Jiang B."/>
            <person name="Yang W."/>
            <person name="Lam T.T.-Y."/>
            <person name="Chang Q."/>
            <person name="Ding S."/>
            <person name="Wang X."/>
            <person name="Zhu J."/>
            <person name="Ruan X."/>
            <person name="Zhao L."/>
            <person name="Wei J."/>
            <person name="Que T."/>
            <person name="Du C."/>
            <person name="Cheng J."/>
            <person name="Dai P."/>
            <person name="Han X."/>
            <person name="Huang E."/>
            <person name="Gao Y."/>
            <person name="Liu J."/>
            <person name="Shao H."/>
            <person name="Ye R."/>
            <person name="Li L."/>
            <person name="Wei W."/>
            <person name="Wang X."/>
            <person name="Wang C."/>
            <person name="Yang T."/>
            <person name="Huo Q."/>
            <person name="Li W."/>
            <person name="Guo W."/>
            <person name="Chen H."/>
            <person name="Zhou L."/>
            <person name="Ni X."/>
            <person name="Tian J."/>
            <person name="Zhou Y."/>
            <person name="Sheng Y."/>
            <person name="Liu T."/>
            <person name="Pan Y."/>
            <person name="Xia L."/>
            <person name="Li J."/>
            <person name="Zhao F."/>
            <person name="Cao W."/>
        </authorList>
    </citation>
    <scope>NUCLEOTIDE SEQUENCE</scope>
    <source>
        <strain evidence="1">Hyas-2018</strain>
    </source>
</reference>
<evidence type="ECO:0000313" key="2">
    <source>
        <dbReference type="Proteomes" id="UP000821845"/>
    </source>
</evidence>
<dbReference type="EMBL" id="CM023491">
    <property type="protein sequence ID" value="KAH6940777.1"/>
    <property type="molecule type" value="Genomic_DNA"/>
</dbReference>
<gene>
    <name evidence="1" type="ORF">HPB50_006544</name>
</gene>
<accession>A0ACB7T5U9</accession>
<evidence type="ECO:0000313" key="1">
    <source>
        <dbReference type="EMBL" id="KAH6940777.1"/>
    </source>
</evidence>